<dbReference type="PANTHER" id="PTHR13767:SF2">
    <property type="entry name" value="PSEUDOURIDYLATE SYNTHASE TRUB1"/>
    <property type="match status" value="1"/>
</dbReference>
<accession>A0A0F4LT84</accession>
<dbReference type="InterPro" id="IPR002501">
    <property type="entry name" value="PsdUridine_synth_N"/>
</dbReference>
<evidence type="ECO:0000256" key="1">
    <source>
        <dbReference type="ARBA" id="ARBA00000385"/>
    </source>
</evidence>
<dbReference type="Gene3D" id="3.30.2350.10">
    <property type="entry name" value="Pseudouridine synthase"/>
    <property type="match status" value="1"/>
</dbReference>
<dbReference type="PATRIC" id="fig|303541.3.peg.951"/>
<dbReference type="STRING" id="303541.JF72_07940"/>
<gene>
    <name evidence="5 7" type="primary">truB</name>
    <name evidence="7" type="ORF">JF72_07940</name>
</gene>
<dbReference type="Proteomes" id="UP000033682">
    <property type="component" value="Unassembled WGS sequence"/>
</dbReference>
<organism evidence="7 8">
    <name type="scientific">Lactobacillus apis</name>
    <dbReference type="NCBI Taxonomy" id="303541"/>
    <lineage>
        <taxon>Bacteria</taxon>
        <taxon>Bacillati</taxon>
        <taxon>Bacillota</taxon>
        <taxon>Bacilli</taxon>
        <taxon>Lactobacillales</taxon>
        <taxon>Lactobacillaceae</taxon>
        <taxon>Lactobacillus</taxon>
    </lineage>
</organism>
<keyword evidence="8" id="KW-1185">Reference proteome</keyword>
<evidence type="ECO:0000259" key="6">
    <source>
        <dbReference type="Pfam" id="PF01509"/>
    </source>
</evidence>
<evidence type="ECO:0000313" key="7">
    <source>
        <dbReference type="EMBL" id="KJY61504.1"/>
    </source>
</evidence>
<feature type="domain" description="Pseudouridine synthase II N-terminal" evidence="6">
    <location>
        <begin position="24"/>
        <end position="180"/>
    </location>
</feature>
<dbReference type="HOGENOM" id="CLU_032087_0_1_9"/>
<evidence type="ECO:0000256" key="4">
    <source>
        <dbReference type="ARBA" id="ARBA00023235"/>
    </source>
</evidence>
<dbReference type="CDD" id="cd02573">
    <property type="entry name" value="PseudoU_synth_EcTruB"/>
    <property type="match status" value="1"/>
</dbReference>
<dbReference type="GO" id="GO:0031119">
    <property type="term" value="P:tRNA pseudouridine synthesis"/>
    <property type="evidence" value="ECO:0007669"/>
    <property type="project" value="UniProtKB-UniRule"/>
</dbReference>
<proteinExistence type="inferred from homology"/>
<reference evidence="7 8" key="1">
    <citation type="submission" date="2015-01" db="EMBL/GenBank/DDBJ databases">
        <title>Comparative genomics of the lactic acid bacteria isolated from the honey bee gut.</title>
        <authorList>
            <person name="Ellegaard K.M."/>
            <person name="Tamarit D."/>
            <person name="Javelind E."/>
            <person name="Olofsson T."/>
            <person name="Andersson S.G."/>
            <person name="Vasquez A."/>
        </authorList>
    </citation>
    <scope>NUCLEOTIDE SEQUENCE [LARGE SCALE GENOMIC DNA]</scope>
    <source>
        <strain evidence="7 8">Hma11</strain>
    </source>
</reference>
<evidence type="ECO:0000256" key="3">
    <source>
        <dbReference type="ARBA" id="ARBA00022694"/>
    </source>
</evidence>
<dbReference type="GO" id="GO:1990481">
    <property type="term" value="P:mRNA pseudouridine synthesis"/>
    <property type="evidence" value="ECO:0007669"/>
    <property type="project" value="TreeGrafter"/>
</dbReference>
<evidence type="ECO:0000256" key="5">
    <source>
        <dbReference type="HAMAP-Rule" id="MF_01080"/>
    </source>
</evidence>
<dbReference type="Pfam" id="PF01509">
    <property type="entry name" value="TruB_N"/>
    <property type="match status" value="1"/>
</dbReference>
<protein>
    <recommendedName>
        <fullName evidence="5">tRNA pseudouridine synthase B</fullName>
        <ecNumber evidence="5">5.4.99.25</ecNumber>
    </recommendedName>
    <alternativeName>
        <fullName evidence="5">tRNA pseudouridine(55) synthase</fullName>
        <shortName evidence="5">Psi55 synthase</shortName>
    </alternativeName>
    <alternativeName>
        <fullName evidence="5">tRNA pseudouridylate synthase</fullName>
    </alternativeName>
    <alternativeName>
        <fullName evidence="5">tRNA-uridine isomerase</fullName>
    </alternativeName>
</protein>
<keyword evidence="3 5" id="KW-0819">tRNA processing</keyword>
<comment type="catalytic activity">
    <reaction evidence="1 5">
        <text>uridine(55) in tRNA = pseudouridine(55) in tRNA</text>
        <dbReference type="Rhea" id="RHEA:42532"/>
        <dbReference type="Rhea" id="RHEA-COMP:10101"/>
        <dbReference type="Rhea" id="RHEA-COMP:10102"/>
        <dbReference type="ChEBI" id="CHEBI:65314"/>
        <dbReference type="ChEBI" id="CHEBI:65315"/>
        <dbReference type="EC" id="5.4.99.25"/>
    </reaction>
</comment>
<comment type="similarity">
    <text evidence="2 5">Belongs to the pseudouridine synthase TruB family. Type 1 subfamily.</text>
</comment>
<dbReference type="AlphaFoldDB" id="A0A0F4LT84"/>
<dbReference type="EC" id="5.4.99.25" evidence="5"/>
<dbReference type="HAMAP" id="MF_01080">
    <property type="entry name" value="TruB_bact"/>
    <property type="match status" value="1"/>
</dbReference>
<dbReference type="InterPro" id="IPR014780">
    <property type="entry name" value="tRNA_psdUridine_synth_TruB"/>
</dbReference>
<dbReference type="EMBL" id="JXLG01000005">
    <property type="protein sequence ID" value="KJY61504.1"/>
    <property type="molecule type" value="Genomic_DNA"/>
</dbReference>
<sequence length="297" mass="33503">MINGILVIDKDKGMTSADVVYHLRKALHIRKIGHAGTLDPDVTGVLPIAIGQATKLIELMHTQNKKYEGTGIIGYATDSYDVSGTVLESEKITAPISKEAIQQAMQSFVGEIEQVPPIYSAVRVNGKHLYEYARAGIEVERPRRQVQVYQYDIKNDPTFDKEKGEESFDFQIECSKGTYVRSLVNDLKTELNVPAVMESLRRTASSGFDLSQAVKLDEVINAPGKITDFIQPIDAFFKDYEYINLNDQQWPKVKNGNAIVLKTNAKKVALRYNNSIKAIYEKDDHMYHPFLMLLQNQ</sequence>
<dbReference type="RefSeq" id="WP_046307035.1">
    <property type="nucleotide sequence ID" value="NZ_KQ034000.1"/>
</dbReference>
<dbReference type="GO" id="GO:0003723">
    <property type="term" value="F:RNA binding"/>
    <property type="evidence" value="ECO:0007669"/>
    <property type="project" value="InterPro"/>
</dbReference>
<evidence type="ECO:0000256" key="2">
    <source>
        <dbReference type="ARBA" id="ARBA00005642"/>
    </source>
</evidence>
<feature type="active site" description="Nucleophile" evidence="5">
    <location>
        <position position="39"/>
    </location>
</feature>
<keyword evidence="4 5" id="KW-0413">Isomerase</keyword>
<comment type="caution">
    <text evidence="7">The sequence shown here is derived from an EMBL/GenBank/DDBJ whole genome shotgun (WGS) entry which is preliminary data.</text>
</comment>
<dbReference type="GO" id="GO:0160148">
    <property type="term" value="F:tRNA pseudouridine(55) synthase activity"/>
    <property type="evidence" value="ECO:0007669"/>
    <property type="project" value="UniProtKB-EC"/>
</dbReference>
<comment type="function">
    <text evidence="5">Responsible for synthesis of pseudouridine from uracil-55 in the psi GC loop of transfer RNAs.</text>
</comment>
<dbReference type="InterPro" id="IPR020103">
    <property type="entry name" value="PsdUridine_synth_cat_dom_sf"/>
</dbReference>
<dbReference type="SUPFAM" id="SSF55120">
    <property type="entry name" value="Pseudouridine synthase"/>
    <property type="match status" value="1"/>
</dbReference>
<dbReference type="NCBIfam" id="TIGR00431">
    <property type="entry name" value="TruB"/>
    <property type="match status" value="1"/>
</dbReference>
<dbReference type="PANTHER" id="PTHR13767">
    <property type="entry name" value="TRNA-PSEUDOURIDINE SYNTHASE"/>
    <property type="match status" value="1"/>
</dbReference>
<evidence type="ECO:0000313" key="8">
    <source>
        <dbReference type="Proteomes" id="UP000033682"/>
    </source>
</evidence>
<name>A0A0F4LT84_9LACO</name>